<dbReference type="AlphaFoldDB" id="A0A426FNG2"/>
<keyword evidence="2" id="KW-0012">Acyltransferase</keyword>
<dbReference type="Proteomes" id="UP000270261">
    <property type="component" value="Unassembled WGS sequence"/>
</dbReference>
<keyword evidence="5" id="KW-1185">Reference proteome</keyword>
<dbReference type="OrthoDB" id="5459937at2"/>
<gene>
    <name evidence="4" type="ORF">EHV23_12720</name>
</gene>
<dbReference type="PANTHER" id="PTHR43072">
    <property type="entry name" value="N-ACETYLTRANSFERASE"/>
    <property type="match status" value="1"/>
</dbReference>
<proteinExistence type="predicted"/>
<name>A0A426FNG2_9BURK</name>
<sequence>MSDSFCIRAARQEDLPAILAIFNDLIATSTAVYTETPVDLAERTAWFEARQAAGFPVLVVEELPLQAGSSGASGVAGASGAAGPLRGALVPADGQALSAPCPVVLGYASFGPFRGSWPGYRHTVEHSVHVRADQRGRGLGTALIHALFAEAQARDVHVMVGAIDAENTGSLRLHARLGFVETGRMPQVGRKFGRWLDLVFMQRFVQEWDA</sequence>
<evidence type="ECO:0000256" key="2">
    <source>
        <dbReference type="ARBA" id="ARBA00023315"/>
    </source>
</evidence>
<organism evidence="4 5">
    <name type="scientific">Lautropia dentalis</name>
    <dbReference type="NCBI Taxonomy" id="2490857"/>
    <lineage>
        <taxon>Bacteria</taxon>
        <taxon>Pseudomonadati</taxon>
        <taxon>Pseudomonadota</taxon>
        <taxon>Betaproteobacteria</taxon>
        <taxon>Burkholderiales</taxon>
        <taxon>Burkholderiaceae</taxon>
        <taxon>Lautropia</taxon>
    </lineage>
</organism>
<dbReference type="Pfam" id="PF00583">
    <property type="entry name" value="Acetyltransf_1"/>
    <property type="match status" value="1"/>
</dbReference>
<reference evidence="4 5" key="1">
    <citation type="submission" date="2018-11" db="EMBL/GenBank/DDBJ databases">
        <title>Genome sequencing of Lautropia sp. KCOM 2505 (= ChDC F240).</title>
        <authorList>
            <person name="Kook J.-K."/>
            <person name="Park S.-N."/>
            <person name="Lim Y.K."/>
        </authorList>
    </citation>
    <scope>NUCLEOTIDE SEQUENCE [LARGE SCALE GENOMIC DNA]</scope>
    <source>
        <strain evidence="4 5">KCOM 2505</strain>
    </source>
</reference>
<dbReference type="InterPro" id="IPR016181">
    <property type="entry name" value="Acyl_CoA_acyltransferase"/>
</dbReference>
<dbReference type="SUPFAM" id="SSF55729">
    <property type="entry name" value="Acyl-CoA N-acyltransferases (Nat)"/>
    <property type="match status" value="1"/>
</dbReference>
<dbReference type="EMBL" id="RRUE01000002">
    <property type="protein sequence ID" value="RRN44205.1"/>
    <property type="molecule type" value="Genomic_DNA"/>
</dbReference>
<keyword evidence="1 4" id="KW-0808">Transferase</keyword>
<evidence type="ECO:0000313" key="4">
    <source>
        <dbReference type="EMBL" id="RRN44205.1"/>
    </source>
</evidence>
<evidence type="ECO:0000313" key="5">
    <source>
        <dbReference type="Proteomes" id="UP000270261"/>
    </source>
</evidence>
<dbReference type="PANTHER" id="PTHR43072:SF23">
    <property type="entry name" value="UPF0039 PROTEIN C11D3.02C"/>
    <property type="match status" value="1"/>
</dbReference>
<dbReference type="GO" id="GO:0016747">
    <property type="term" value="F:acyltransferase activity, transferring groups other than amino-acyl groups"/>
    <property type="evidence" value="ECO:0007669"/>
    <property type="project" value="InterPro"/>
</dbReference>
<dbReference type="CDD" id="cd04301">
    <property type="entry name" value="NAT_SF"/>
    <property type="match status" value="1"/>
</dbReference>
<comment type="caution">
    <text evidence="4">The sequence shown here is derived from an EMBL/GenBank/DDBJ whole genome shotgun (WGS) entry which is preliminary data.</text>
</comment>
<evidence type="ECO:0000256" key="1">
    <source>
        <dbReference type="ARBA" id="ARBA00022679"/>
    </source>
</evidence>
<evidence type="ECO:0000259" key="3">
    <source>
        <dbReference type="PROSITE" id="PS51186"/>
    </source>
</evidence>
<protein>
    <submittedName>
        <fullName evidence="4">N-acetyltransferase</fullName>
    </submittedName>
</protein>
<accession>A0A426FNG2</accession>
<dbReference type="RefSeq" id="WP_125096400.1">
    <property type="nucleotide sequence ID" value="NZ_RRUE01000002.1"/>
</dbReference>
<dbReference type="Gene3D" id="3.40.630.30">
    <property type="match status" value="1"/>
</dbReference>
<dbReference type="PROSITE" id="PS51186">
    <property type="entry name" value="GNAT"/>
    <property type="match status" value="1"/>
</dbReference>
<feature type="domain" description="N-acetyltransferase" evidence="3">
    <location>
        <begin position="5"/>
        <end position="206"/>
    </location>
</feature>
<dbReference type="InterPro" id="IPR000182">
    <property type="entry name" value="GNAT_dom"/>
</dbReference>